<comment type="caution">
    <text evidence="6">The sequence shown here is derived from an EMBL/GenBank/DDBJ whole genome shotgun (WGS) entry which is preliminary data.</text>
</comment>
<comment type="catalytic activity">
    <reaction evidence="4 5">
        <text>L-cysteine + L-glutamate + ATP = gamma-L-glutamyl-L-cysteine + ADP + phosphate + H(+)</text>
        <dbReference type="Rhea" id="RHEA:13285"/>
        <dbReference type="ChEBI" id="CHEBI:15378"/>
        <dbReference type="ChEBI" id="CHEBI:29985"/>
        <dbReference type="ChEBI" id="CHEBI:30616"/>
        <dbReference type="ChEBI" id="CHEBI:35235"/>
        <dbReference type="ChEBI" id="CHEBI:43474"/>
        <dbReference type="ChEBI" id="CHEBI:58173"/>
        <dbReference type="ChEBI" id="CHEBI:456216"/>
        <dbReference type="EC" id="6.3.2.2"/>
    </reaction>
</comment>
<evidence type="ECO:0000256" key="2">
    <source>
        <dbReference type="ARBA" id="ARBA00022741"/>
    </source>
</evidence>
<dbReference type="PANTHER" id="PTHR36510">
    <property type="entry name" value="GLUTAMATE--CYSTEINE LIGASE 2-RELATED"/>
    <property type="match status" value="1"/>
</dbReference>
<proteinExistence type="inferred from homology"/>
<evidence type="ECO:0000256" key="4">
    <source>
        <dbReference type="ARBA" id="ARBA00048819"/>
    </source>
</evidence>
<dbReference type="InterPro" id="IPR011793">
    <property type="entry name" value="YbdK"/>
</dbReference>
<dbReference type="SUPFAM" id="SSF55931">
    <property type="entry name" value="Glutamine synthetase/guanido kinase"/>
    <property type="match status" value="1"/>
</dbReference>
<evidence type="ECO:0000256" key="1">
    <source>
        <dbReference type="ARBA" id="ARBA00022598"/>
    </source>
</evidence>
<keyword evidence="1 5" id="KW-0436">Ligase</keyword>
<sequence length="360" mass="39920">MGRAFGIEEEFFLLDSKTFMPRSIPADVSEEFLGTRIAGSTTQYELLACQIESATAICASGIEALESLDAYRTALKQRCMNHGITPIASGTLPVFPAEVSFAPGERYHQISRFAPALAREHFICGLHVHVQIPDLSVGLRTMNALRSWLPILSAIGANSPFWNGEDTGFASWRTIHYQRWAVTGIPPAFESIEGYEQYMKRISASEVVLDNGHIFWSVRLSERYPTVEVRVADTQLSPRESVMFALLIRAIVDTVVESPPQDPQLSTGLLELSLWQAAKHGLDGSFFDPWHAVNIDSQAATQQLLDYVADALKKNGDETYVLEQLNLIQSQGNGARRQRSSWDRGGLEQLTLEGAANFCI</sequence>
<keyword evidence="2 5" id="KW-0547">Nucleotide-binding</keyword>
<dbReference type="HAMAP" id="MF_01609">
    <property type="entry name" value="Glu_cys_ligase_2"/>
    <property type="match status" value="1"/>
</dbReference>
<comment type="similarity">
    <text evidence="5">Belongs to the glutamate--cysteine ligase type 2 family. YbdK subfamily.</text>
</comment>
<dbReference type="RefSeq" id="WP_188683511.1">
    <property type="nucleotide sequence ID" value="NZ_BMKX01000001.1"/>
</dbReference>
<dbReference type="NCBIfam" id="TIGR02050">
    <property type="entry name" value="gshA_cyan_rel"/>
    <property type="match status" value="1"/>
</dbReference>
<dbReference type="InterPro" id="IPR050141">
    <property type="entry name" value="GCL_type2/YbdK_subfam"/>
</dbReference>
<keyword evidence="3 5" id="KW-0067">ATP-binding</keyword>
<dbReference type="PANTHER" id="PTHR36510:SF1">
    <property type="entry name" value="GLUTAMATE--CYSTEINE LIGASE 2-RELATED"/>
    <property type="match status" value="1"/>
</dbReference>
<keyword evidence="7" id="KW-1185">Reference proteome</keyword>
<name>A0ABQ2D8R5_9MICC</name>
<evidence type="ECO:0000313" key="6">
    <source>
        <dbReference type="EMBL" id="GGJ50045.1"/>
    </source>
</evidence>
<dbReference type="InterPro" id="IPR014746">
    <property type="entry name" value="Gln_synth/guanido_kin_cat_dom"/>
</dbReference>
<dbReference type="GO" id="GO:0016874">
    <property type="term" value="F:ligase activity"/>
    <property type="evidence" value="ECO:0007669"/>
    <property type="project" value="UniProtKB-KW"/>
</dbReference>
<dbReference type="Proteomes" id="UP000606115">
    <property type="component" value="Unassembled WGS sequence"/>
</dbReference>
<reference evidence="7" key="1">
    <citation type="journal article" date="2019" name="Int. J. Syst. Evol. Microbiol.">
        <title>The Global Catalogue of Microorganisms (GCM) 10K type strain sequencing project: providing services to taxonomists for standard genome sequencing and annotation.</title>
        <authorList>
            <consortium name="The Broad Institute Genomics Platform"/>
            <consortium name="The Broad Institute Genome Sequencing Center for Infectious Disease"/>
            <person name="Wu L."/>
            <person name="Ma J."/>
        </authorList>
    </citation>
    <scope>NUCLEOTIDE SEQUENCE [LARGE SCALE GENOMIC DNA]</scope>
    <source>
        <strain evidence="7">CGMCC 1.3685</strain>
    </source>
</reference>
<evidence type="ECO:0000256" key="5">
    <source>
        <dbReference type="HAMAP-Rule" id="MF_01609"/>
    </source>
</evidence>
<dbReference type="EC" id="6.3.2.2" evidence="5"/>
<evidence type="ECO:0000313" key="7">
    <source>
        <dbReference type="Proteomes" id="UP000606115"/>
    </source>
</evidence>
<protein>
    <recommendedName>
        <fullName evidence="5">Putative glutamate--cysteine ligase 2</fullName>
        <ecNumber evidence="5">6.3.2.2</ecNumber>
    </recommendedName>
    <alternativeName>
        <fullName evidence="5">Gamma-glutamylcysteine synthetase 2</fullName>
        <shortName evidence="5">GCS 2</shortName>
        <shortName evidence="5">Gamma-GCS 2</shortName>
    </alternativeName>
</protein>
<comment type="function">
    <text evidence="5">ATP-dependent carboxylate-amine ligase which exhibits weak glutamate--cysteine ligase activity.</text>
</comment>
<dbReference type="GeneID" id="303302964"/>
<dbReference type="Gene3D" id="3.30.590.20">
    <property type="match status" value="1"/>
</dbReference>
<dbReference type="EMBL" id="BMKX01000001">
    <property type="protein sequence ID" value="GGJ50045.1"/>
    <property type="molecule type" value="Genomic_DNA"/>
</dbReference>
<gene>
    <name evidence="6" type="primary">ybdK</name>
    <name evidence="6" type="ORF">GCM10007173_05650</name>
</gene>
<accession>A0ABQ2D8R5</accession>
<organism evidence="6 7">
    <name type="scientific">Glutamicibacter ardleyensis</name>
    <dbReference type="NCBI Taxonomy" id="225894"/>
    <lineage>
        <taxon>Bacteria</taxon>
        <taxon>Bacillati</taxon>
        <taxon>Actinomycetota</taxon>
        <taxon>Actinomycetes</taxon>
        <taxon>Micrococcales</taxon>
        <taxon>Micrococcaceae</taxon>
        <taxon>Glutamicibacter</taxon>
    </lineage>
</organism>
<dbReference type="Pfam" id="PF04107">
    <property type="entry name" value="GCS2"/>
    <property type="match status" value="1"/>
</dbReference>
<dbReference type="InterPro" id="IPR006336">
    <property type="entry name" value="GCS2"/>
</dbReference>
<evidence type="ECO:0000256" key="3">
    <source>
        <dbReference type="ARBA" id="ARBA00022840"/>
    </source>
</evidence>